<dbReference type="CDD" id="cd09917">
    <property type="entry name" value="F-box_SF"/>
    <property type="match status" value="1"/>
</dbReference>
<dbReference type="EMBL" id="KZ293646">
    <property type="protein sequence ID" value="PBL00202.1"/>
    <property type="molecule type" value="Genomic_DNA"/>
</dbReference>
<dbReference type="InterPro" id="IPR001810">
    <property type="entry name" value="F-box_dom"/>
</dbReference>
<feature type="region of interest" description="Disordered" evidence="1">
    <location>
        <begin position="639"/>
        <end position="673"/>
    </location>
</feature>
<feature type="compositionally biased region" description="Basic residues" evidence="1">
    <location>
        <begin position="1"/>
        <end position="14"/>
    </location>
</feature>
<feature type="domain" description="F-box" evidence="2">
    <location>
        <begin position="70"/>
        <end position="119"/>
    </location>
</feature>
<evidence type="ECO:0000256" key="1">
    <source>
        <dbReference type="SAM" id="MobiDB-lite"/>
    </source>
</evidence>
<dbReference type="OrthoDB" id="2322499at2759"/>
<evidence type="ECO:0000313" key="3">
    <source>
        <dbReference type="EMBL" id="PBL00202.1"/>
    </source>
</evidence>
<sequence>MEVPRRPRRSAVRKRYNESGSEREDDPSPNYKAPSAGKTRKKRRVGEPGSEPKAEIQVSRKLPRRRKGFLEKVVESPLELVFEIFSYLYPIDLIRLSRTTKDLRALLLQRSSEFVWKNARENVKGLPPLPSYMSEPYYANLVFDTHCQCCSQSTTLVQWEVGVRYCKRCLEYSGTFTTQCPDLWSPLLQLVPLFEQKVSVGRYSDRIRSWLHVPSIRLLEEESHKGLGDSWLIRKNEELSSRRANARTLEQWAKERAADRSSELEAVRCERFKGVTDHLTALGWGEEIAKLEDVGVLKYHKLVWQAKPLTERIWNNISATLVGLISSQKAMRIENEKRTAIDRRCKLFLSMYQELASSLPEIPVIPRQADILLSEPFSVVILNTPLSEAVTEEILREPFVHFKEIAARWREEKNSELQGVMKKSGFEPQLDLATTFFHCESCASRLPYPDVLRHCCCTKLRYFSHLDLKKNRDKALWNMPCHTWCADKLRFDRVGFDKATAVVRLCGLDPETATAQDMDDMSPRFTCIQCSTDGRCVIGWRAAMARHDHADSWALLTEESDIQQAQELERQEKLREFRTMFAFEDVKCNHCHLVTARFKLLPHLLSEHNISEVSLEDWTWPLANTLHLCKIVMLPKVESEEGMPPESGSAPVDNRSTESAVVTKSEDEDMDDPGRIFFIGS</sequence>
<dbReference type="Proteomes" id="UP000217790">
    <property type="component" value="Unassembled WGS sequence"/>
</dbReference>
<evidence type="ECO:0000259" key="2">
    <source>
        <dbReference type="PROSITE" id="PS50181"/>
    </source>
</evidence>
<dbReference type="PROSITE" id="PS50181">
    <property type="entry name" value="FBOX"/>
    <property type="match status" value="1"/>
</dbReference>
<dbReference type="InParanoid" id="A0A2H3DYC8"/>
<accession>A0A2H3DYC8</accession>
<dbReference type="InterPro" id="IPR036047">
    <property type="entry name" value="F-box-like_dom_sf"/>
</dbReference>
<name>A0A2H3DYC8_ARMGA</name>
<evidence type="ECO:0000313" key="4">
    <source>
        <dbReference type="Proteomes" id="UP000217790"/>
    </source>
</evidence>
<dbReference type="SUPFAM" id="SSF81383">
    <property type="entry name" value="F-box domain"/>
    <property type="match status" value="1"/>
</dbReference>
<keyword evidence="4" id="KW-1185">Reference proteome</keyword>
<dbReference type="AlphaFoldDB" id="A0A2H3DYC8"/>
<reference evidence="4" key="1">
    <citation type="journal article" date="2017" name="Nat. Ecol. Evol.">
        <title>Genome expansion and lineage-specific genetic innovations in the forest pathogenic fungi Armillaria.</title>
        <authorList>
            <person name="Sipos G."/>
            <person name="Prasanna A.N."/>
            <person name="Walter M.C."/>
            <person name="O'Connor E."/>
            <person name="Balint B."/>
            <person name="Krizsan K."/>
            <person name="Kiss B."/>
            <person name="Hess J."/>
            <person name="Varga T."/>
            <person name="Slot J."/>
            <person name="Riley R."/>
            <person name="Boka B."/>
            <person name="Rigling D."/>
            <person name="Barry K."/>
            <person name="Lee J."/>
            <person name="Mihaltcheva S."/>
            <person name="LaButti K."/>
            <person name="Lipzen A."/>
            <person name="Waldron R."/>
            <person name="Moloney N.M."/>
            <person name="Sperisen C."/>
            <person name="Kredics L."/>
            <person name="Vagvoelgyi C."/>
            <person name="Patrignani A."/>
            <person name="Fitzpatrick D."/>
            <person name="Nagy I."/>
            <person name="Doyle S."/>
            <person name="Anderson J.B."/>
            <person name="Grigoriev I.V."/>
            <person name="Gueldener U."/>
            <person name="Muensterkoetter M."/>
            <person name="Nagy L.G."/>
        </authorList>
    </citation>
    <scope>NUCLEOTIDE SEQUENCE [LARGE SCALE GENOMIC DNA]</scope>
    <source>
        <strain evidence="4">Ar21-2</strain>
    </source>
</reference>
<organism evidence="3 4">
    <name type="scientific">Armillaria gallica</name>
    <name type="common">Bulbous honey fungus</name>
    <name type="synonym">Armillaria bulbosa</name>
    <dbReference type="NCBI Taxonomy" id="47427"/>
    <lineage>
        <taxon>Eukaryota</taxon>
        <taxon>Fungi</taxon>
        <taxon>Dikarya</taxon>
        <taxon>Basidiomycota</taxon>
        <taxon>Agaricomycotina</taxon>
        <taxon>Agaricomycetes</taxon>
        <taxon>Agaricomycetidae</taxon>
        <taxon>Agaricales</taxon>
        <taxon>Marasmiineae</taxon>
        <taxon>Physalacriaceae</taxon>
        <taxon>Armillaria</taxon>
    </lineage>
</organism>
<dbReference type="OMA" id="FHCESCA"/>
<protein>
    <recommendedName>
        <fullName evidence="2">F-box domain-containing protein</fullName>
    </recommendedName>
</protein>
<dbReference type="STRING" id="47427.A0A2H3DYC8"/>
<feature type="region of interest" description="Disordered" evidence="1">
    <location>
        <begin position="1"/>
        <end position="59"/>
    </location>
</feature>
<gene>
    <name evidence="3" type="ORF">ARMGADRAFT_1159574</name>
</gene>
<proteinExistence type="predicted"/>